<dbReference type="Proteomes" id="UP000774326">
    <property type="component" value="Unassembled WGS sequence"/>
</dbReference>
<organism evidence="1 2">
    <name type="scientific">Wickerhamomyces pijperi</name>
    <name type="common">Yeast</name>
    <name type="synonym">Pichia pijperi</name>
    <dbReference type="NCBI Taxonomy" id="599730"/>
    <lineage>
        <taxon>Eukaryota</taxon>
        <taxon>Fungi</taxon>
        <taxon>Dikarya</taxon>
        <taxon>Ascomycota</taxon>
        <taxon>Saccharomycotina</taxon>
        <taxon>Saccharomycetes</taxon>
        <taxon>Phaffomycetales</taxon>
        <taxon>Wickerhamomycetaceae</taxon>
        <taxon>Wickerhamomyces</taxon>
    </lineage>
</organism>
<evidence type="ECO:0008006" key="3">
    <source>
        <dbReference type="Google" id="ProtNLM"/>
    </source>
</evidence>
<dbReference type="InterPro" id="IPR005024">
    <property type="entry name" value="Snf7_fam"/>
</dbReference>
<gene>
    <name evidence="1" type="ORF">WICPIJ_005586</name>
</gene>
<evidence type="ECO:0000313" key="1">
    <source>
        <dbReference type="EMBL" id="KAH3683429.1"/>
    </source>
</evidence>
<reference evidence="1" key="2">
    <citation type="submission" date="2021-01" db="EMBL/GenBank/DDBJ databases">
        <authorList>
            <person name="Schikora-Tamarit M.A."/>
        </authorList>
    </citation>
    <scope>NUCLEOTIDE SEQUENCE</scope>
    <source>
        <strain evidence="1">CBS2887</strain>
    </source>
</reference>
<dbReference type="Gene3D" id="6.10.140.1230">
    <property type="match status" value="1"/>
</dbReference>
<proteinExistence type="predicted"/>
<accession>A0A9P8Q5Y8</accession>
<comment type="caution">
    <text evidence="1">The sequence shown here is derived from an EMBL/GenBank/DDBJ whole genome shotgun (WGS) entry which is preliminary data.</text>
</comment>
<reference evidence="1" key="1">
    <citation type="journal article" date="2021" name="Open Biol.">
        <title>Shared evolutionary footprints suggest mitochondrial oxidative damage underlies multiple complex I losses in fungi.</title>
        <authorList>
            <person name="Schikora-Tamarit M.A."/>
            <person name="Marcet-Houben M."/>
            <person name="Nosek J."/>
            <person name="Gabaldon T."/>
        </authorList>
    </citation>
    <scope>NUCLEOTIDE SEQUENCE</scope>
    <source>
        <strain evidence="1">CBS2887</strain>
    </source>
</reference>
<name>A0A9P8Q5Y8_WICPI</name>
<protein>
    <recommendedName>
        <fullName evidence="3">Vacuolar protein-sorting-associated protein 24</fullName>
    </recommendedName>
</protein>
<dbReference type="OrthoDB" id="2329734at2759"/>
<dbReference type="GO" id="GO:0007034">
    <property type="term" value="P:vacuolar transport"/>
    <property type="evidence" value="ECO:0007669"/>
    <property type="project" value="InterPro"/>
</dbReference>
<evidence type="ECO:0000313" key="2">
    <source>
        <dbReference type="Proteomes" id="UP000774326"/>
    </source>
</evidence>
<dbReference type="PANTHER" id="PTHR10476">
    <property type="entry name" value="CHARGED MULTIVESICULAR BODY PROTEIN"/>
    <property type="match status" value="1"/>
</dbReference>
<dbReference type="EMBL" id="JAEUBG010003130">
    <property type="protein sequence ID" value="KAH3683429.1"/>
    <property type="molecule type" value="Genomic_DNA"/>
</dbReference>
<keyword evidence="2" id="KW-1185">Reference proteome</keyword>
<dbReference type="AlphaFoldDB" id="A0A9P8Q5Y8"/>
<dbReference type="Pfam" id="PF03357">
    <property type="entry name" value="Snf7"/>
    <property type="match status" value="1"/>
</dbReference>
<sequence>MNYIKKAIWGPDPKEQHRKCKALLRKNTRALEKSIRELGELSKKTEKLIKASYKKNDTKSVRLFAKELYMAKKQQGRLYKSKAQLESVGMQIEESFGMMKLQQSLGSSTMIMKEVNSLVKLPVITGTMRELEKELIKSGIISEMNDDIMDEMGEMEDEEEEEVEEEISKIITSLTSDQFNKVETVPQKQFVEDQQVAVEEEPEEDAEEDQHVLNEMRERLRALQS</sequence>